<feature type="transmembrane region" description="Helical" evidence="1">
    <location>
        <begin position="174"/>
        <end position="196"/>
    </location>
</feature>
<evidence type="ECO:0000313" key="3">
    <source>
        <dbReference type="EMBL" id="CAN73245.1"/>
    </source>
</evidence>
<dbReference type="SUPFAM" id="SSF56672">
    <property type="entry name" value="DNA/RNA polymerases"/>
    <property type="match status" value="1"/>
</dbReference>
<dbReference type="CDD" id="cd01650">
    <property type="entry name" value="RT_nLTR_like"/>
    <property type="match status" value="1"/>
</dbReference>
<proteinExistence type="predicted"/>
<dbReference type="AlphaFoldDB" id="A5CAY2"/>
<name>A5CAY2_VITVI</name>
<evidence type="ECO:0000256" key="1">
    <source>
        <dbReference type="SAM" id="Phobius"/>
    </source>
</evidence>
<keyword evidence="1" id="KW-0472">Membrane</keyword>
<reference evidence="3" key="1">
    <citation type="journal article" date="2007" name="PLoS ONE">
        <title>The first genome sequence of an elite grapevine cultivar (Pinot noir Vitis vinifera L.): coping with a highly heterozygous genome.</title>
        <authorList>
            <person name="Velasco R."/>
            <person name="Zharkikh A."/>
            <person name="Troggio M."/>
            <person name="Cartwright D.A."/>
            <person name="Cestaro A."/>
            <person name="Pruss D."/>
            <person name="Pindo M."/>
            <person name="FitzGerald L.M."/>
            <person name="Vezzulli S."/>
            <person name="Reid J."/>
            <person name="Malacarne G."/>
            <person name="Iliev D."/>
            <person name="Coppola G."/>
            <person name="Wardell B."/>
            <person name="Micheletti D."/>
            <person name="Macalma T."/>
            <person name="Facci M."/>
            <person name="Mitchell J.T."/>
            <person name="Perazzolli M."/>
            <person name="Eldredge G."/>
            <person name="Gatto P."/>
            <person name="Oyzerski R."/>
            <person name="Moretto M."/>
            <person name="Gutin N."/>
            <person name="Stefanini M."/>
            <person name="Chen Y."/>
            <person name="Segala C."/>
            <person name="Davenport C."/>
            <person name="Dematte L."/>
            <person name="Mraz A."/>
            <person name="Battilana J."/>
            <person name="Stormo K."/>
            <person name="Costa F."/>
            <person name="Tao Q."/>
            <person name="Si-Ammour A."/>
            <person name="Harkins T."/>
            <person name="Lackey A."/>
            <person name="Perbost C."/>
            <person name="Taillon B."/>
            <person name="Stella A."/>
            <person name="Solovyev V."/>
            <person name="Fawcett J.A."/>
            <person name="Sterck L."/>
            <person name="Vandepoele K."/>
            <person name="Grando S.M."/>
            <person name="Toppo S."/>
            <person name="Moser C."/>
            <person name="Lanchbury J."/>
            <person name="Bogden R."/>
            <person name="Skolnick M."/>
            <person name="Sgaramella V."/>
            <person name="Bhatnagar S.K."/>
            <person name="Fontana P."/>
            <person name="Gutin A."/>
            <person name="Van de Peer Y."/>
            <person name="Salamini F."/>
            <person name="Viola R."/>
        </authorList>
    </citation>
    <scope>NUCLEOTIDE SEQUENCE</scope>
</reference>
<keyword evidence="1" id="KW-1133">Transmembrane helix</keyword>
<keyword evidence="1" id="KW-0812">Transmembrane</keyword>
<gene>
    <name evidence="3" type="ORF">VITISV_033287</name>
</gene>
<accession>A5CAY2</accession>
<sequence>MLEAIWMTFRCQPEDLSYGILKGGDKVFEPFKLKIKYFQLFNYLNSKLGKSREQSTQERQIFTQKSSTQSVKTKIARPISLLGGLYKILAKVLANRIKEVLDKVVSSDQNAFVKGRQILDASLIANEVIDYWLKRKEKGLICKLDVEKAYDSINWNFLMKVMHKMGFGDRWMKWIWWCISIASFSILVNGVLAGYFPNSRGLRQGDPLSPFLFVLGMEVLSALLRRVVDGGFISGCRIQGRGGMEINVSHLLFADDTIIFCEARQDHITYLSWILVWFEAASGLRINLAKSEVIPIGEVEDIEVLAVELGCKVGTLPSVYLGLPLGAKHKTMAMWDGVEARMRRRLALWKRQYLSKGGRITLIKSTLASMPIYQLSLFRMPKLESGGLGIRKIDLLNKALLGKWIWRFAFEEEFLWRKVIGVKYGQVGFGWRTKEAYGTFGVGVWRDILKESSWCWDNIEFKVGKGTKVSFWTDHWCGNEVLSQAFPQLFALAAQRNASVNEMWDSSLSQGGWNIRLSRNSNDWELDALGELLHMLRDLRISLEEDSVIWKGGGHGRFRIRDAYKLLTGPNVITFPKKSIWVDKVPTKVAFFAWEASWEKVLTLDKLQRRGWHLPNRCFLYGCEEENGVYGKGVLFTFRFFGMACRSLRGGKLVEENHPWKIRAKRTSVAVAIDRNTSLVPQKSKVNPRQNYYEGQAVESLPEVAIKVNVVSDIGKSGPASTLKPSLSRAMSLNKRVGFVFSKKVGSWVVPIKPKKTIGRRGFREQLAQGSPLGLPLYDSEAFSLGLPKPTSKEKDEVSLHERPLLDQGLNRVSLEGCISGTEIEGELDDPLKPESASVLLCMILKDGHFVALQEHNQITHSGGGAEGVTLRDSSFEEDILRILMEIENRRCSANKSKVNKKGTMSCTRKDGELKKLFSTINYDGLAGREAEDGDLGRQVVMVPYEA</sequence>
<protein>
    <recommendedName>
        <fullName evidence="2">Reverse transcriptase domain-containing protein</fullName>
    </recommendedName>
</protein>
<dbReference type="Pfam" id="PF13966">
    <property type="entry name" value="zf-RVT"/>
    <property type="match status" value="1"/>
</dbReference>
<dbReference type="InterPro" id="IPR000477">
    <property type="entry name" value="RT_dom"/>
</dbReference>
<dbReference type="PANTHER" id="PTHR33116">
    <property type="entry name" value="REVERSE TRANSCRIPTASE ZINC-BINDING DOMAIN-CONTAINING PROTEIN-RELATED-RELATED"/>
    <property type="match status" value="1"/>
</dbReference>
<dbReference type="EMBL" id="AM488607">
    <property type="protein sequence ID" value="CAN73245.1"/>
    <property type="molecule type" value="Genomic_DNA"/>
</dbReference>
<dbReference type="InterPro" id="IPR043502">
    <property type="entry name" value="DNA/RNA_pol_sf"/>
</dbReference>
<organism evidence="3">
    <name type="scientific">Vitis vinifera</name>
    <name type="common">Grape</name>
    <dbReference type="NCBI Taxonomy" id="29760"/>
    <lineage>
        <taxon>Eukaryota</taxon>
        <taxon>Viridiplantae</taxon>
        <taxon>Streptophyta</taxon>
        <taxon>Embryophyta</taxon>
        <taxon>Tracheophyta</taxon>
        <taxon>Spermatophyta</taxon>
        <taxon>Magnoliopsida</taxon>
        <taxon>eudicotyledons</taxon>
        <taxon>Gunneridae</taxon>
        <taxon>Pentapetalae</taxon>
        <taxon>rosids</taxon>
        <taxon>Vitales</taxon>
        <taxon>Vitaceae</taxon>
        <taxon>Viteae</taxon>
        <taxon>Vitis</taxon>
    </lineage>
</organism>
<dbReference type="PROSITE" id="PS50878">
    <property type="entry name" value="RT_POL"/>
    <property type="match status" value="1"/>
</dbReference>
<feature type="domain" description="Reverse transcriptase" evidence="2">
    <location>
        <begin position="42"/>
        <end position="325"/>
    </location>
</feature>
<dbReference type="InterPro" id="IPR026960">
    <property type="entry name" value="RVT-Znf"/>
</dbReference>
<evidence type="ECO:0000259" key="2">
    <source>
        <dbReference type="PROSITE" id="PS50878"/>
    </source>
</evidence>
<dbReference type="Pfam" id="PF00078">
    <property type="entry name" value="RVT_1"/>
    <property type="match status" value="1"/>
</dbReference>
<dbReference type="PANTHER" id="PTHR33116:SF78">
    <property type="entry name" value="OS12G0587133 PROTEIN"/>
    <property type="match status" value="1"/>
</dbReference>
<dbReference type="ExpressionAtlas" id="A5CAY2">
    <property type="expression patterns" value="baseline and differential"/>
</dbReference>